<name>A0A1D1Y3T3_9ARAE</name>
<evidence type="ECO:0000313" key="3">
    <source>
        <dbReference type="EMBL" id="JAT49292.1"/>
    </source>
</evidence>
<accession>A0A1D1Y3T3</accession>
<sequence>MEVPKVIKNFELPQAVKDIELPAAVKNIDLSAVKNMELPTSVKNLDFPAAVKNIELPAAVKNIELPEAMKKLDLTNAVRNVPTTVINNVPESVKNIQVPKTVNTAMFSSFATTAFSSVASLTKTIQQKVEETTRNLQHEHEEFVKQVNEESHKPKTGTEAVAPWVGLPDEEGLKQQILALSQDKRNFTISPPENTNFQFDMNVYFQNAMAALNADPNLNRMRFELVPAYVQEPIFWRNYFYRVSLIKQTSLGSIDSIVLENEVFQKDPVEESTSTKEITEKQEKKEEYKEQENLPNKEVLFDANKGGDDSDAWIEDLATAAAEAGIVVTEDGDEEEAENWEEQLKEFT</sequence>
<dbReference type="InterPro" id="IPR035925">
    <property type="entry name" value="BSD_dom_sf"/>
</dbReference>
<evidence type="ECO:0000256" key="1">
    <source>
        <dbReference type="SAM" id="MobiDB-lite"/>
    </source>
</evidence>
<dbReference type="PANTHER" id="PTHR16019:SF6">
    <property type="entry name" value="SYNAPSE-ASSOCIATED PROTEIN 1"/>
    <property type="match status" value="1"/>
</dbReference>
<dbReference type="Gene3D" id="1.10.3970.10">
    <property type="entry name" value="BSD domain"/>
    <property type="match status" value="1"/>
</dbReference>
<reference evidence="3" key="1">
    <citation type="submission" date="2015-07" db="EMBL/GenBank/DDBJ databases">
        <title>Transcriptome Assembly of Anthurium amnicola.</title>
        <authorList>
            <person name="Suzuki J."/>
        </authorList>
    </citation>
    <scope>NUCLEOTIDE SEQUENCE</scope>
</reference>
<gene>
    <name evidence="3" type="primary">SYAP1_2</name>
    <name evidence="3" type="ORF">g.14922</name>
</gene>
<dbReference type="GO" id="GO:0038203">
    <property type="term" value="P:TORC2 signaling"/>
    <property type="evidence" value="ECO:0007669"/>
    <property type="project" value="TreeGrafter"/>
</dbReference>
<proteinExistence type="predicted"/>
<dbReference type="AlphaFoldDB" id="A0A1D1Y3T3"/>
<feature type="region of interest" description="Disordered" evidence="1">
    <location>
        <begin position="268"/>
        <end position="307"/>
    </location>
</feature>
<dbReference type="EMBL" id="GDJX01018644">
    <property type="protein sequence ID" value="JAT49292.1"/>
    <property type="molecule type" value="Transcribed_RNA"/>
</dbReference>
<dbReference type="Pfam" id="PF03909">
    <property type="entry name" value="BSD"/>
    <property type="match status" value="1"/>
</dbReference>
<dbReference type="InterPro" id="IPR051494">
    <property type="entry name" value="BSD_domain-containing"/>
</dbReference>
<protein>
    <submittedName>
        <fullName evidence="3">Synapse-associated protein 1</fullName>
    </submittedName>
</protein>
<dbReference type="GO" id="GO:0005634">
    <property type="term" value="C:nucleus"/>
    <property type="evidence" value="ECO:0007669"/>
    <property type="project" value="TreeGrafter"/>
</dbReference>
<dbReference type="PROSITE" id="PS50858">
    <property type="entry name" value="BSD"/>
    <property type="match status" value="1"/>
</dbReference>
<dbReference type="SUPFAM" id="SSF140383">
    <property type="entry name" value="BSD domain-like"/>
    <property type="match status" value="1"/>
</dbReference>
<dbReference type="PANTHER" id="PTHR16019">
    <property type="entry name" value="SYNAPSE-ASSOCIATED PROTEIN"/>
    <property type="match status" value="1"/>
</dbReference>
<evidence type="ECO:0000259" key="2">
    <source>
        <dbReference type="PROSITE" id="PS50858"/>
    </source>
</evidence>
<organism evidence="3">
    <name type="scientific">Anthurium amnicola</name>
    <dbReference type="NCBI Taxonomy" id="1678845"/>
    <lineage>
        <taxon>Eukaryota</taxon>
        <taxon>Viridiplantae</taxon>
        <taxon>Streptophyta</taxon>
        <taxon>Embryophyta</taxon>
        <taxon>Tracheophyta</taxon>
        <taxon>Spermatophyta</taxon>
        <taxon>Magnoliopsida</taxon>
        <taxon>Liliopsida</taxon>
        <taxon>Araceae</taxon>
        <taxon>Pothoideae</taxon>
        <taxon>Potheae</taxon>
        <taxon>Anthurium</taxon>
    </lineage>
</organism>
<feature type="domain" description="BSD" evidence="2">
    <location>
        <begin position="193"/>
        <end position="247"/>
    </location>
</feature>
<feature type="compositionally biased region" description="Basic and acidic residues" evidence="1">
    <location>
        <begin position="268"/>
        <end position="292"/>
    </location>
</feature>
<dbReference type="SMART" id="SM00751">
    <property type="entry name" value="BSD"/>
    <property type="match status" value="1"/>
</dbReference>
<dbReference type="InterPro" id="IPR005607">
    <property type="entry name" value="BSD_dom"/>
</dbReference>
<dbReference type="GO" id="GO:0005794">
    <property type="term" value="C:Golgi apparatus"/>
    <property type="evidence" value="ECO:0007669"/>
    <property type="project" value="TreeGrafter"/>
</dbReference>